<evidence type="ECO:0000313" key="11">
    <source>
        <dbReference type="EMBL" id="KAK2189452.1"/>
    </source>
</evidence>
<keyword evidence="4 8" id="KW-0879">Wnt signaling pathway</keyword>
<dbReference type="AlphaFoldDB" id="A0AAD9P7H1"/>
<evidence type="ECO:0000256" key="7">
    <source>
        <dbReference type="ARBA" id="ARBA00023136"/>
    </source>
</evidence>
<dbReference type="GO" id="GO:0090090">
    <property type="term" value="P:negative regulation of canonical Wnt signaling pathway"/>
    <property type="evidence" value="ECO:0007669"/>
    <property type="project" value="UniProtKB-ARBA"/>
</dbReference>
<evidence type="ECO:0000313" key="12">
    <source>
        <dbReference type="Proteomes" id="UP001209878"/>
    </source>
</evidence>
<reference evidence="11" key="1">
    <citation type="journal article" date="2023" name="Mol. Biol. Evol.">
        <title>Third-Generation Sequencing Reveals the Adaptive Role of the Epigenome in Three Deep-Sea Polychaetes.</title>
        <authorList>
            <person name="Perez M."/>
            <person name="Aroh O."/>
            <person name="Sun Y."/>
            <person name="Lan Y."/>
            <person name="Juniper S.K."/>
            <person name="Young C.R."/>
            <person name="Angers B."/>
            <person name="Qian P.Y."/>
        </authorList>
    </citation>
    <scope>NUCLEOTIDE SEQUENCE</scope>
    <source>
        <strain evidence="11">R07B-5</strain>
    </source>
</reference>
<evidence type="ECO:0000256" key="5">
    <source>
        <dbReference type="ARBA" id="ARBA00022723"/>
    </source>
</evidence>
<comment type="similarity">
    <text evidence="1 8">Belongs to the NKD family.</text>
</comment>
<dbReference type="GO" id="GO:0005886">
    <property type="term" value="C:plasma membrane"/>
    <property type="evidence" value="ECO:0007669"/>
    <property type="project" value="UniProtKB-SubCell"/>
</dbReference>
<accession>A0AAD9P7H1</accession>
<feature type="region of interest" description="Disordered" evidence="9">
    <location>
        <begin position="306"/>
        <end position="332"/>
    </location>
</feature>
<evidence type="ECO:0000256" key="4">
    <source>
        <dbReference type="ARBA" id="ARBA00022687"/>
    </source>
</evidence>
<evidence type="ECO:0000256" key="8">
    <source>
        <dbReference type="RuleBase" id="RU367060"/>
    </source>
</evidence>
<dbReference type="SUPFAM" id="SSF47473">
    <property type="entry name" value="EF-hand"/>
    <property type="match status" value="1"/>
</dbReference>
<feature type="compositionally biased region" description="Polar residues" evidence="9">
    <location>
        <begin position="318"/>
        <end position="332"/>
    </location>
</feature>
<evidence type="ECO:0000256" key="6">
    <source>
        <dbReference type="ARBA" id="ARBA00022837"/>
    </source>
</evidence>
<keyword evidence="5 8" id="KW-0479">Metal-binding</keyword>
<feature type="region of interest" description="Disordered" evidence="9">
    <location>
        <begin position="215"/>
        <end position="236"/>
    </location>
</feature>
<dbReference type="PANTHER" id="PTHR22611:SF9">
    <property type="entry name" value="PROTEIN NAKED CUTICLE"/>
    <property type="match status" value="1"/>
</dbReference>
<dbReference type="GO" id="GO:0005509">
    <property type="term" value="F:calcium ion binding"/>
    <property type="evidence" value="ECO:0007669"/>
    <property type="project" value="InterPro"/>
</dbReference>
<dbReference type="SMART" id="SM00054">
    <property type="entry name" value="EFh"/>
    <property type="match status" value="1"/>
</dbReference>
<protein>
    <recommendedName>
        <fullName evidence="8">Protein naked cuticle homolog</fullName>
    </recommendedName>
</protein>
<dbReference type="PANTHER" id="PTHR22611">
    <property type="entry name" value="PROTEIN NAKED CUTICLE"/>
    <property type="match status" value="1"/>
</dbReference>
<feature type="compositionally biased region" description="Polar residues" evidence="9">
    <location>
        <begin position="95"/>
        <end position="107"/>
    </location>
</feature>
<proteinExistence type="inferred from homology"/>
<keyword evidence="2 8" id="KW-1003">Cell membrane</keyword>
<comment type="function">
    <text evidence="8">Cell autonomous antagonist of the canonical Wnt signaling pathway.</text>
</comment>
<keyword evidence="3" id="KW-0963">Cytoplasm</keyword>
<evidence type="ECO:0000256" key="9">
    <source>
        <dbReference type="SAM" id="MobiDB-lite"/>
    </source>
</evidence>
<evidence type="ECO:0000259" key="10">
    <source>
        <dbReference type="PROSITE" id="PS50222"/>
    </source>
</evidence>
<dbReference type="InterPro" id="IPR011992">
    <property type="entry name" value="EF-hand-dom_pair"/>
</dbReference>
<dbReference type="InterPro" id="IPR002048">
    <property type="entry name" value="EF_hand_dom"/>
</dbReference>
<keyword evidence="6 8" id="KW-0106">Calcium</keyword>
<dbReference type="GO" id="GO:0005737">
    <property type="term" value="C:cytoplasm"/>
    <property type="evidence" value="ECO:0007669"/>
    <property type="project" value="UniProtKB-SubCell"/>
</dbReference>
<comment type="subcellular location">
    <subcellularLocation>
        <location evidence="8">Cell membrane</location>
    </subcellularLocation>
    <subcellularLocation>
        <location evidence="8">Cytoplasm</location>
    </subcellularLocation>
</comment>
<keyword evidence="7" id="KW-0472">Membrane</keyword>
<feature type="compositionally biased region" description="Basic and acidic residues" evidence="9">
    <location>
        <begin position="119"/>
        <end position="139"/>
    </location>
</feature>
<sequence length="429" mass="48799">MEDDGRRVDTDTTDNNVHTEVSINVDEFECGVSVQRSQKQEWAFTLYDFDGNGKITKEDLAQLLKSLYDAVGSSIQLPKNGTKTLKLRLTVSPDGTTTKVTPECTHTTPERTCPAVIPDRTEMDVPKTATKTDGRQRNESKHRKDRENSRSATRNSAERSKSPHTSSPQKNSVRVGGTVHFGCCHDDKPSDLSMVDQQKLAELLQKNLERQQQRKLHRHSRRHRTEHMTPQHASMGQRNCAMENVDRRNYYLDLAGIEHCQSQNLHNTTAPAAVNFDTLRTTEARIGSKLHCWMEGGKPDVATVRAETHAEHKHRETQSNPNSPAWVSSPKCQSTPKCHRTQSAGMRYCPGVPPPAGGVFTPQMQRHKMRAGERERTRAMQQVAEWIDHEQFTHGDGNGKDDGSVLRHEHHHVHEHHHHHHYHYYHPLT</sequence>
<dbReference type="InterPro" id="IPR018247">
    <property type="entry name" value="EF_Hand_1_Ca_BS"/>
</dbReference>
<feature type="domain" description="EF-hand" evidence="10">
    <location>
        <begin position="35"/>
        <end position="70"/>
    </location>
</feature>
<dbReference type="Pfam" id="PF13405">
    <property type="entry name" value="EF-hand_6"/>
    <property type="match status" value="1"/>
</dbReference>
<evidence type="ECO:0000256" key="1">
    <source>
        <dbReference type="ARBA" id="ARBA00007081"/>
    </source>
</evidence>
<organism evidence="11 12">
    <name type="scientific">Ridgeia piscesae</name>
    <name type="common">Tubeworm</name>
    <dbReference type="NCBI Taxonomy" id="27915"/>
    <lineage>
        <taxon>Eukaryota</taxon>
        <taxon>Metazoa</taxon>
        <taxon>Spiralia</taxon>
        <taxon>Lophotrochozoa</taxon>
        <taxon>Annelida</taxon>
        <taxon>Polychaeta</taxon>
        <taxon>Sedentaria</taxon>
        <taxon>Canalipalpata</taxon>
        <taxon>Sabellida</taxon>
        <taxon>Siboglinidae</taxon>
        <taxon>Ridgeia</taxon>
    </lineage>
</organism>
<feature type="compositionally biased region" description="Polar residues" evidence="9">
    <location>
        <begin position="163"/>
        <end position="172"/>
    </location>
</feature>
<dbReference type="EMBL" id="JAODUO010000106">
    <property type="protein sequence ID" value="KAK2189452.1"/>
    <property type="molecule type" value="Genomic_DNA"/>
</dbReference>
<comment type="caution">
    <text evidence="11">The sequence shown here is derived from an EMBL/GenBank/DDBJ whole genome shotgun (WGS) entry which is preliminary data.</text>
</comment>
<keyword evidence="12" id="KW-1185">Reference proteome</keyword>
<feature type="compositionally biased region" description="Basic residues" evidence="9">
    <location>
        <begin position="215"/>
        <end position="225"/>
    </location>
</feature>
<evidence type="ECO:0000256" key="3">
    <source>
        <dbReference type="ARBA" id="ARBA00022490"/>
    </source>
</evidence>
<dbReference type="Gene3D" id="1.10.238.10">
    <property type="entry name" value="EF-hand"/>
    <property type="match status" value="1"/>
</dbReference>
<dbReference type="InterPro" id="IPR040140">
    <property type="entry name" value="Nkd-like"/>
</dbReference>
<dbReference type="PROSITE" id="PS50222">
    <property type="entry name" value="EF_HAND_2"/>
    <property type="match status" value="1"/>
</dbReference>
<name>A0AAD9P7H1_RIDPI</name>
<dbReference type="GO" id="GO:0016055">
    <property type="term" value="P:Wnt signaling pathway"/>
    <property type="evidence" value="ECO:0007669"/>
    <property type="project" value="UniProtKB-UniRule"/>
</dbReference>
<feature type="compositionally biased region" description="Basic and acidic residues" evidence="9">
    <location>
        <begin position="306"/>
        <end position="317"/>
    </location>
</feature>
<dbReference type="PROSITE" id="PS00018">
    <property type="entry name" value="EF_HAND_1"/>
    <property type="match status" value="1"/>
</dbReference>
<dbReference type="Proteomes" id="UP001209878">
    <property type="component" value="Unassembled WGS sequence"/>
</dbReference>
<feature type="region of interest" description="Disordered" evidence="9">
    <location>
        <begin position="95"/>
        <end position="180"/>
    </location>
</feature>
<gene>
    <name evidence="11" type="ORF">NP493_106g04028</name>
</gene>
<evidence type="ECO:0000256" key="2">
    <source>
        <dbReference type="ARBA" id="ARBA00022475"/>
    </source>
</evidence>